<comment type="caution">
    <text evidence="1">The sequence shown here is derived from an EMBL/GenBank/DDBJ whole genome shotgun (WGS) entry which is preliminary data.</text>
</comment>
<organism evidence="1 2">
    <name type="scientific">Lactobacillus johnsonii</name>
    <dbReference type="NCBI Taxonomy" id="33959"/>
    <lineage>
        <taxon>Bacteria</taxon>
        <taxon>Bacillati</taxon>
        <taxon>Bacillota</taxon>
        <taxon>Bacilli</taxon>
        <taxon>Lactobacillales</taxon>
        <taxon>Lactobacillaceae</taxon>
        <taxon>Lactobacillus</taxon>
    </lineage>
</organism>
<name>A0A9X0J7K4_LACJH</name>
<dbReference type="EMBL" id="LSNG01000020">
    <property type="protein sequence ID" value="KXN76506.1"/>
    <property type="molecule type" value="Genomic_DNA"/>
</dbReference>
<reference evidence="1 2" key="1">
    <citation type="submission" date="2016-02" db="EMBL/GenBank/DDBJ databases">
        <title>Complete Genome Sequences of Lactobacillus johnsonii Strain W1.</title>
        <authorList>
            <person name="Sun Y."/>
            <person name="Wu X."/>
        </authorList>
    </citation>
    <scope>NUCLEOTIDE SEQUENCE [LARGE SCALE GENOMIC DNA]</scope>
    <source>
        <strain evidence="1 2">W1</strain>
    </source>
</reference>
<evidence type="ECO:0000313" key="1">
    <source>
        <dbReference type="EMBL" id="KXN76506.1"/>
    </source>
</evidence>
<sequence>MTSSKVDDFWRHYKKVEFFIWERISKDGFNENLRTVLAANYMQLSIVLTEKDFLVIYLTFKNDILIPLKIQKSDSASHEYMKNGNIVPLAIKVFGFPKPFL</sequence>
<gene>
    <name evidence="1" type="ORF">AYJ53_03060</name>
</gene>
<accession>A0A9X0J7K4</accession>
<evidence type="ECO:0000313" key="2">
    <source>
        <dbReference type="Proteomes" id="UP000070346"/>
    </source>
</evidence>
<proteinExistence type="predicted"/>
<protein>
    <submittedName>
        <fullName evidence="1">Uncharacterized protein</fullName>
    </submittedName>
</protein>
<dbReference type="RefSeq" id="WP_061400152.1">
    <property type="nucleotide sequence ID" value="NZ_LSNG01000020.1"/>
</dbReference>
<dbReference type="Proteomes" id="UP000070346">
    <property type="component" value="Unassembled WGS sequence"/>
</dbReference>
<dbReference type="AlphaFoldDB" id="A0A9X0J7K4"/>